<name>A0ABQ4V3Y8_9MYCO</name>
<dbReference type="InterPro" id="IPR029479">
    <property type="entry name" value="Nitroreductase"/>
</dbReference>
<dbReference type="Gene3D" id="3.40.109.10">
    <property type="entry name" value="NADH Oxidase"/>
    <property type="match status" value="1"/>
</dbReference>
<organism evidence="4 5">
    <name type="scientific">Mycolicibacterium cyprinidarum</name>
    <dbReference type="NCBI Taxonomy" id="2860311"/>
    <lineage>
        <taxon>Bacteria</taxon>
        <taxon>Bacillati</taxon>
        <taxon>Actinomycetota</taxon>
        <taxon>Actinomycetes</taxon>
        <taxon>Mycobacteriales</taxon>
        <taxon>Mycobacteriaceae</taxon>
        <taxon>Mycolicibacterium</taxon>
    </lineage>
</organism>
<protein>
    <submittedName>
        <fullName evidence="4">Nitroreductase</fullName>
    </submittedName>
</protein>
<gene>
    <name evidence="4" type="ORF">NGTWS1702_00220</name>
</gene>
<dbReference type="EMBL" id="BPRH01000024">
    <property type="protein sequence ID" value="GJF08028.1"/>
    <property type="molecule type" value="Genomic_DNA"/>
</dbReference>
<dbReference type="Proteomes" id="UP001060504">
    <property type="component" value="Unassembled WGS sequence"/>
</dbReference>
<dbReference type="CDD" id="cd02138">
    <property type="entry name" value="TdsD-like"/>
    <property type="match status" value="1"/>
</dbReference>
<accession>A0ABQ4V3Y8</accession>
<comment type="caution">
    <text evidence="4">The sequence shown here is derived from an EMBL/GenBank/DDBJ whole genome shotgun (WGS) entry which is preliminary data.</text>
</comment>
<evidence type="ECO:0000313" key="5">
    <source>
        <dbReference type="Proteomes" id="UP001060504"/>
    </source>
</evidence>
<evidence type="ECO:0000256" key="1">
    <source>
        <dbReference type="ARBA" id="ARBA00007118"/>
    </source>
</evidence>
<evidence type="ECO:0000256" key="2">
    <source>
        <dbReference type="ARBA" id="ARBA00023002"/>
    </source>
</evidence>
<feature type="domain" description="Nitroreductase" evidence="3">
    <location>
        <begin position="107"/>
        <end position="182"/>
    </location>
</feature>
<proteinExistence type="inferred from homology"/>
<keyword evidence="5" id="KW-1185">Reference proteome</keyword>
<reference evidence="4 5" key="1">
    <citation type="submission" date="2021-08" db="EMBL/GenBank/DDBJ databases">
        <title>Draft genome sequence of Mycolicibacterium sp. NGTWS1702 strain.</title>
        <authorList>
            <person name="Matsumoto M."/>
            <person name="Tang B.C.C."/>
            <person name="Machida Y."/>
            <person name="Matoyama H."/>
            <person name="Kishihara T."/>
            <person name="Sato S."/>
            <person name="Kondo I."/>
            <person name="Sano M."/>
            <person name="Kato G."/>
        </authorList>
    </citation>
    <scope>NUCLEOTIDE SEQUENCE [LARGE SCALE GENOMIC DNA]</scope>
    <source>
        <strain evidence="4 5">NGTWSNA01</strain>
    </source>
</reference>
<dbReference type="PANTHER" id="PTHR43673">
    <property type="entry name" value="NAD(P)H NITROREDUCTASE YDGI-RELATED"/>
    <property type="match status" value="1"/>
</dbReference>
<dbReference type="InterPro" id="IPR000415">
    <property type="entry name" value="Nitroreductase-like"/>
</dbReference>
<comment type="similarity">
    <text evidence="1">Belongs to the nitroreductase family.</text>
</comment>
<dbReference type="Pfam" id="PF00881">
    <property type="entry name" value="Nitroreductase"/>
    <property type="match status" value="2"/>
</dbReference>
<keyword evidence="2" id="KW-0560">Oxidoreductase</keyword>
<dbReference type="SUPFAM" id="SSF55469">
    <property type="entry name" value="FMN-dependent nitroreductase-like"/>
    <property type="match status" value="1"/>
</dbReference>
<sequence length="220" mass="23387">MHAVPAGDSASSVAVPAGDSASSVAVPAHRSAETSVPIHAPIAARWSPRAFDSTAEVSDHDLRALLEAARWAATWGRRQPVRFLVGRRADDVFVTLSGLLKRGNQYANAAGALILLCAHRGADENTARYSGVDAGAAMANLSIEAVSRGLIVHPMAGFDARGATEAFDLPDDLRPLIVIAVGTLGDYAEVAPEIADRDRQPRERLPLDEIVLNWRERPGT</sequence>
<feature type="domain" description="Nitroreductase" evidence="3">
    <location>
        <begin position="42"/>
        <end position="87"/>
    </location>
</feature>
<evidence type="ECO:0000259" key="3">
    <source>
        <dbReference type="Pfam" id="PF00881"/>
    </source>
</evidence>
<dbReference type="PANTHER" id="PTHR43673:SF10">
    <property type="entry name" value="NADH DEHYDROGENASE_NAD(P)H NITROREDUCTASE XCC3605-RELATED"/>
    <property type="match status" value="1"/>
</dbReference>
<evidence type="ECO:0000313" key="4">
    <source>
        <dbReference type="EMBL" id="GJF08028.1"/>
    </source>
</evidence>